<comment type="similarity">
    <text evidence="1">Belongs to the sigma-70 factor family.</text>
</comment>
<feature type="domain" description="RNA polymerase sigma-70 region 3" evidence="2">
    <location>
        <begin position="161"/>
        <end position="231"/>
    </location>
</feature>
<evidence type="ECO:0000259" key="2">
    <source>
        <dbReference type="Pfam" id="PF04539"/>
    </source>
</evidence>
<evidence type="ECO:0000256" key="1">
    <source>
        <dbReference type="ARBA" id="ARBA00007788"/>
    </source>
</evidence>
<dbReference type="PANTHER" id="PTHR30603:SF47">
    <property type="entry name" value="RNA POLYMERASE SIGMA FACTOR SIGD, CHLOROPLASTIC"/>
    <property type="match status" value="1"/>
</dbReference>
<dbReference type="InterPro" id="IPR050239">
    <property type="entry name" value="Sigma-70_RNA_pol_init_factors"/>
</dbReference>
<dbReference type="InterPro" id="IPR007627">
    <property type="entry name" value="RNA_pol_sigma70_r2"/>
</dbReference>
<evidence type="ECO:0008006" key="5">
    <source>
        <dbReference type="Google" id="ProtNLM"/>
    </source>
</evidence>
<dbReference type="Pfam" id="PF04542">
    <property type="entry name" value="Sigma70_r2"/>
    <property type="match status" value="1"/>
</dbReference>
<dbReference type="InterPro" id="IPR013324">
    <property type="entry name" value="RNA_pol_sigma_r3/r4-like"/>
</dbReference>
<sequence length="259" mass="29020">MGGKGETAGFLSPLAWNGKEFGVKRNICCSLTAEIPVVAAKKPAKANVVADGREVRKGAVTKRFAARDSGELDEDTLRQKLITDHSHLPPFLAKKLGWATSPHFDDIVQEGLLALIFAANKYDRNMGRVAFSTYASYWIRQAMKRAHIKSSLLKVPFRKFELARQVQRATRELQIQLGRDPSEAELAAHLTWSEKKTSMGMDAASEVQNSLGFLSLDEVNDRNTDLKTLVEYRHLKFDGLARDYREAVEAMEAVERILE</sequence>
<evidence type="ECO:0000259" key="3">
    <source>
        <dbReference type="Pfam" id="PF04542"/>
    </source>
</evidence>
<accession>A0A7S3ECF8</accession>
<feature type="domain" description="RNA polymerase sigma-70 region 2" evidence="3">
    <location>
        <begin position="103"/>
        <end position="146"/>
    </location>
</feature>
<organism evidence="4">
    <name type="scientific">Rhodosorus marinus</name>
    <dbReference type="NCBI Taxonomy" id="101924"/>
    <lineage>
        <taxon>Eukaryota</taxon>
        <taxon>Rhodophyta</taxon>
        <taxon>Stylonematophyceae</taxon>
        <taxon>Stylonematales</taxon>
        <taxon>Stylonemataceae</taxon>
        <taxon>Rhodosorus</taxon>
    </lineage>
</organism>
<proteinExistence type="inferred from homology"/>
<gene>
    <name evidence="4" type="ORF">RMAR00112_LOCUS10308</name>
</gene>
<reference evidence="4" key="1">
    <citation type="submission" date="2021-01" db="EMBL/GenBank/DDBJ databases">
        <authorList>
            <person name="Corre E."/>
            <person name="Pelletier E."/>
            <person name="Niang G."/>
            <person name="Scheremetjew M."/>
            <person name="Finn R."/>
            <person name="Kale V."/>
            <person name="Holt S."/>
            <person name="Cochrane G."/>
            <person name="Meng A."/>
            <person name="Brown T."/>
            <person name="Cohen L."/>
        </authorList>
    </citation>
    <scope>NUCLEOTIDE SEQUENCE</scope>
    <source>
        <strain evidence="4">CCMP 769</strain>
    </source>
</reference>
<dbReference type="Gene3D" id="1.20.120.1810">
    <property type="match status" value="1"/>
</dbReference>
<dbReference type="InterPro" id="IPR013325">
    <property type="entry name" value="RNA_pol_sigma_r2"/>
</dbReference>
<dbReference type="AlphaFoldDB" id="A0A7S3ECF8"/>
<dbReference type="EMBL" id="HBHW01013161">
    <property type="protein sequence ID" value="CAE0042343.1"/>
    <property type="molecule type" value="Transcribed_RNA"/>
</dbReference>
<dbReference type="GO" id="GO:0003700">
    <property type="term" value="F:DNA-binding transcription factor activity"/>
    <property type="evidence" value="ECO:0007669"/>
    <property type="project" value="InterPro"/>
</dbReference>
<dbReference type="Pfam" id="PF04539">
    <property type="entry name" value="Sigma70_r3"/>
    <property type="match status" value="1"/>
</dbReference>
<dbReference type="SUPFAM" id="SSF88946">
    <property type="entry name" value="Sigma2 domain of RNA polymerase sigma factors"/>
    <property type="match status" value="1"/>
</dbReference>
<dbReference type="InterPro" id="IPR007624">
    <property type="entry name" value="RNA_pol_sigma70_r3"/>
</dbReference>
<protein>
    <recommendedName>
        <fullName evidence="5">RNA polymerase sigma-70 region 2 domain-containing protein</fullName>
    </recommendedName>
</protein>
<dbReference type="PANTHER" id="PTHR30603">
    <property type="entry name" value="RNA POLYMERASE SIGMA FACTOR RPO"/>
    <property type="match status" value="1"/>
</dbReference>
<dbReference type="InterPro" id="IPR036388">
    <property type="entry name" value="WH-like_DNA-bd_sf"/>
</dbReference>
<dbReference type="Gene3D" id="1.10.10.10">
    <property type="entry name" value="Winged helix-like DNA-binding domain superfamily/Winged helix DNA-binding domain"/>
    <property type="match status" value="1"/>
</dbReference>
<dbReference type="GO" id="GO:0006352">
    <property type="term" value="P:DNA-templated transcription initiation"/>
    <property type="evidence" value="ECO:0007669"/>
    <property type="project" value="InterPro"/>
</dbReference>
<name>A0A7S3ECF8_9RHOD</name>
<dbReference type="SUPFAM" id="SSF88659">
    <property type="entry name" value="Sigma3 and sigma4 domains of RNA polymerase sigma factors"/>
    <property type="match status" value="1"/>
</dbReference>
<evidence type="ECO:0000313" key="4">
    <source>
        <dbReference type="EMBL" id="CAE0042343.1"/>
    </source>
</evidence>